<evidence type="ECO:0000313" key="2">
    <source>
        <dbReference type="EMBL" id="XBH02709.1"/>
    </source>
</evidence>
<evidence type="ECO:0000256" key="1">
    <source>
        <dbReference type="SAM" id="Phobius"/>
    </source>
</evidence>
<keyword evidence="1" id="KW-0812">Transmembrane</keyword>
<dbReference type="RefSeq" id="WP_406695450.1">
    <property type="nucleotide sequence ID" value="NZ_CP155447.1"/>
</dbReference>
<gene>
    <name evidence="2" type="ORF">V5E97_30960</name>
</gene>
<accession>A0AAU7CCH3</accession>
<dbReference type="AlphaFoldDB" id="A0AAU7CCH3"/>
<proteinExistence type="predicted"/>
<protein>
    <submittedName>
        <fullName evidence="2">Uncharacterized protein</fullName>
    </submittedName>
</protein>
<keyword evidence="1" id="KW-0472">Membrane</keyword>
<dbReference type="EMBL" id="CP155447">
    <property type="protein sequence ID" value="XBH02709.1"/>
    <property type="molecule type" value="Genomic_DNA"/>
</dbReference>
<keyword evidence="1" id="KW-1133">Transmembrane helix</keyword>
<feature type="transmembrane region" description="Helical" evidence="1">
    <location>
        <begin position="29"/>
        <end position="55"/>
    </location>
</feature>
<sequence>MATRRWAWLTGALAGGSLAWILRPHFAPGALILVVGAVMLFATLIGELILALTLLRSTPRVVPPADAQPADGRVDLLEMTGAIGEPNQRDLRFSSFRALRPIENGPPPERLASGSTPPLLGRITLISLFAGRDHRPWSDDEIAQAHAALFRAGAWIEREAIRWKAPVNVTLSDTYFVVDGDDDGGANDVEMTFEPEGDGVGPLEARAVTKALTDMSRAALRLGFRDAVDWMEQVRSRIDADSLVWLLHPRRAGRSLAIPLDLTELAGVSLAVCYARESSFPEPLSRSPFTDPVTIVHELLHLFGASDKYGVPLRSYPPRSVSSRDIMRLNEFGLSQLRIDRQTAWEIGWDVREEGPLIPPRD</sequence>
<organism evidence="2">
    <name type="scientific">Singulisphaera sp. Ch08</name>
    <dbReference type="NCBI Taxonomy" id="3120278"/>
    <lineage>
        <taxon>Bacteria</taxon>
        <taxon>Pseudomonadati</taxon>
        <taxon>Planctomycetota</taxon>
        <taxon>Planctomycetia</taxon>
        <taxon>Isosphaerales</taxon>
        <taxon>Isosphaeraceae</taxon>
        <taxon>Singulisphaera</taxon>
    </lineage>
</organism>
<name>A0AAU7CCH3_9BACT</name>
<reference evidence="2" key="1">
    <citation type="submission" date="2024-05" db="EMBL/GenBank/DDBJ databases">
        <title>Planctomycetes of the genus Singulisphaera possess chitinolytic capabilities.</title>
        <authorList>
            <person name="Ivanova A."/>
        </authorList>
    </citation>
    <scope>NUCLEOTIDE SEQUENCE</scope>
    <source>
        <strain evidence="2">Ch08T</strain>
    </source>
</reference>